<dbReference type="PANTHER" id="PTHR43481:SF4">
    <property type="entry name" value="GLYCEROL-1-PHOSPHATE PHOSPHOHYDROLASE 1-RELATED"/>
    <property type="match status" value="1"/>
</dbReference>
<evidence type="ECO:0000256" key="2">
    <source>
        <dbReference type="ARBA" id="ARBA00006171"/>
    </source>
</evidence>
<evidence type="ECO:0000256" key="6">
    <source>
        <dbReference type="ARBA" id="ARBA00022842"/>
    </source>
</evidence>
<dbReference type="GO" id="GO:0005975">
    <property type="term" value="P:carbohydrate metabolic process"/>
    <property type="evidence" value="ECO:0007669"/>
    <property type="project" value="InterPro"/>
</dbReference>
<comment type="cofactor">
    <cofactor evidence="14">
        <name>Mg(2+)</name>
        <dbReference type="ChEBI" id="CHEBI:18420"/>
    </cofactor>
    <text evidence="14">Binds 2 magnesium ions per subunit.</text>
</comment>
<feature type="site" description="Important for catalytic activity and assists the phosphoryl transfer reaction to Asp8 by balancing charge and orienting the reacting groups" evidence="15">
    <location>
        <position position="146"/>
    </location>
</feature>
<evidence type="ECO:0000256" key="1">
    <source>
        <dbReference type="ARBA" id="ARBA00004496"/>
    </source>
</evidence>
<gene>
    <name evidence="16" type="ORF">SAMN04488569_10038</name>
</gene>
<evidence type="ECO:0000256" key="5">
    <source>
        <dbReference type="ARBA" id="ARBA00022723"/>
    </source>
</evidence>
<dbReference type="AlphaFoldDB" id="A0A1I3VHG8"/>
<dbReference type="CDD" id="cd02598">
    <property type="entry name" value="HAD_BPGM"/>
    <property type="match status" value="1"/>
</dbReference>
<evidence type="ECO:0000256" key="15">
    <source>
        <dbReference type="PIRSR" id="PIRSR610972-4"/>
    </source>
</evidence>
<feature type="active site" description="Proton donor/acceptor" evidence="12">
    <location>
        <position position="10"/>
    </location>
</feature>
<dbReference type="GO" id="GO:0000287">
    <property type="term" value="F:magnesium ion binding"/>
    <property type="evidence" value="ECO:0007669"/>
    <property type="project" value="InterPro"/>
</dbReference>
<keyword evidence="4" id="KW-0597">Phosphoprotein</keyword>
<dbReference type="NCBIfam" id="TIGR01990">
    <property type="entry name" value="bPGM"/>
    <property type="match status" value="1"/>
</dbReference>
<dbReference type="InterPro" id="IPR051806">
    <property type="entry name" value="HAD-like_SPP"/>
</dbReference>
<keyword evidence="8" id="KW-0119">Carbohydrate metabolism</keyword>
<reference evidence="17" key="1">
    <citation type="submission" date="2016-10" db="EMBL/GenBank/DDBJ databases">
        <authorList>
            <person name="Varghese N."/>
            <person name="Submissions S."/>
        </authorList>
    </citation>
    <scope>NUCLEOTIDE SEQUENCE [LARGE SCALE GENOMIC DNA]</scope>
    <source>
        <strain evidence="17">DSM 16108</strain>
    </source>
</reference>
<evidence type="ECO:0000256" key="9">
    <source>
        <dbReference type="ARBA" id="ARBA00044926"/>
    </source>
</evidence>
<dbReference type="NCBIfam" id="TIGR02009">
    <property type="entry name" value="PGMB-YQAB-SF"/>
    <property type="match status" value="1"/>
</dbReference>
<dbReference type="GeneID" id="96911810"/>
<dbReference type="PANTHER" id="PTHR43481">
    <property type="entry name" value="FRUCTOSE-1-PHOSPHATE PHOSPHATASE"/>
    <property type="match status" value="1"/>
</dbReference>
<dbReference type="InterPro" id="IPR023198">
    <property type="entry name" value="PGP-like_dom2"/>
</dbReference>
<dbReference type="Pfam" id="PF00702">
    <property type="entry name" value="Hydrolase"/>
    <property type="match status" value="1"/>
</dbReference>
<dbReference type="GO" id="GO:0050308">
    <property type="term" value="F:sugar-phosphatase activity"/>
    <property type="evidence" value="ECO:0007669"/>
    <property type="project" value="TreeGrafter"/>
</dbReference>
<evidence type="ECO:0000256" key="4">
    <source>
        <dbReference type="ARBA" id="ARBA00022553"/>
    </source>
</evidence>
<comment type="subcellular location">
    <subcellularLocation>
        <location evidence="1">Cytoplasm</location>
    </subcellularLocation>
</comment>
<dbReference type="Gene3D" id="1.10.150.240">
    <property type="entry name" value="Putative phosphatase, domain 2"/>
    <property type="match status" value="1"/>
</dbReference>
<feature type="site" description="Important for catalytic activity and assists the phosphoryl transfer reaction to Asp8 by balancing charge and orienting the reacting groups" evidence="15">
    <location>
        <position position="115"/>
    </location>
</feature>
<evidence type="ECO:0000256" key="8">
    <source>
        <dbReference type="ARBA" id="ARBA00023277"/>
    </source>
</evidence>
<protein>
    <recommendedName>
        <fullName evidence="11">Beta-phosphoglucomutase</fullName>
        <ecNumber evidence="10">5.4.2.6</ecNumber>
    </recommendedName>
</protein>
<evidence type="ECO:0000256" key="14">
    <source>
        <dbReference type="PIRSR" id="PIRSR610972-3"/>
    </source>
</evidence>
<dbReference type="Gene3D" id="3.40.50.1000">
    <property type="entry name" value="HAD superfamily/HAD-like"/>
    <property type="match status" value="1"/>
</dbReference>
<dbReference type="SUPFAM" id="SSF56784">
    <property type="entry name" value="HAD-like"/>
    <property type="match status" value="1"/>
</dbReference>
<feature type="active site" description="Nucleophile" evidence="12">
    <location>
        <position position="8"/>
    </location>
</feature>
<keyword evidence="6 14" id="KW-0460">Magnesium</keyword>
<feature type="binding site" evidence="13">
    <location>
        <begin position="115"/>
        <end position="119"/>
    </location>
    <ligand>
        <name>substrate</name>
    </ligand>
</feature>
<feature type="binding site" evidence="14">
    <location>
        <position position="171"/>
    </location>
    <ligand>
        <name>Mg(2+)</name>
        <dbReference type="ChEBI" id="CHEBI:18420"/>
    </ligand>
</feature>
<feature type="binding site" evidence="14">
    <location>
        <position position="8"/>
    </location>
    <ligand>
        <name>Mg(2+)</name>
        <dbReference type="ChEBI" id="CHEBI:18420"/>
    </ligand>
</feature>
<dbReference type="InterPro" id="IPR023214">
    <property type="entry name" value="HAD_sf"/>
</dbReference>
<evidence type="ECO:0000256" key="13">
    <source>
        <dbReference type="PIRSR" id="PIRSR610972-2"/>
    </source>
</evidence>
<feature type="binding site" evidence="13">
    <location>
        <begin position="43"/>
        <end position="48"/>
    </location>
    <ligand>
        <name>substrate</name>
    </ligand>
</feature>
<sequence>MIRGVVLDLDGVITDTAEYHYLAWKSLAEKIGIDIDRTFNEQLKGISRIESLELILEHGGKDQSYSEEEKEMLAGKKNDEYKTFIERITPADLCPGMKKLLLDAKEAGLALSVASASKNASTILEQLQVKDQFIGVVDPNSLKNGKPNPEIFYKGAELLGLSPAECIGIEDAEAGIDAINDAGMFSVGVGSKESMKAANYFVENTEELDLKKMIEKAENK</sequence>
<evidence type="ECO:0000313" key="17">
    <source>
        <dbReference type="Proteomes" id="UP000199589"/>
    </source>
</evidence>
<feature type="binding site" evidence="14">
    <location>
        <position position="170"/>
    </location>
    <ligand>
        <name>Mg(2+)</name>
        <dbReference type="ChEBI" id="CHEBI:18420"/>
    </ligand>
</feature>
<evidence type="ECO:0000256" key="11">
    <source>
        <dbReference type="ARBA" id="ARBA00044991"/>
    </source>
</evidence>
<dbReference type="GO" id="GO:0005737">
    <property type="term" value="C:cytoplasm"/>
    <property type="evidence" value="ECO:0007669"/>
    <property type="project" value="UniProtKB-SubCell"/>
</dbReference>
<evidence type="ECO:0000256" key="3">
    <source>
        <dbReference type="ARBA" id="ARBA00022490"/>
    </source>
</evidence>
<feature type="binding site" evidence="13">
    <location>
        <begin position="8"/>
        <end position="10"/>
    </location>
    <ligand>
        <name>substrate</name>
    </ligand>
</feature>
<dbReference type="SFLD" id="SFLDS00003">
    <property type="entry name" value="Haloacid_Dehalogenase"/>
    <property type="match status" value="1"/>
</dbReference>
<evidence type="ECO:0000313" key="16">
    <source>
        <dbReference type="EMBL" id="SFJ93806.1"/>
    </source>
</evidence>
<dbReference type="SFLD" id="SFLDG01129">
    <property type="entry name" value="C1.5:_HAD__Beta-PGM__Phosphata"/>
    <property type="match status" value="1"/>
</dbReference>
<feature type="binding site" evidence="13">
    <location>
        <position position="77"/>
    </location>
    <ligand>
        <name>substrate</name>
    </ligand>
</feature>
<evidence type="ECO:0000256" key="10">
    <source>
        <dbReference type="ARBA" id="ARBA00044968"/>
    </source>
</evidence>
<keyword evidence="5 14" id="KW-0479">Metal-binding</keyword>
<comment type="catalytic activity">
    <reaction evidence="9">
        <text>beta-D-glucose 1-phosphate = beta-D-glucose 6-phosphate</text>
        <dbReference type="Rhea" id="RHEA:20113"/>
        <dbReference type="ChEBI" id="CHEBI:57684"/>
        <dbReference type="ChEBI" id="CHEBI:58247"/>
        <dbReference type="EC" id="5.4.2.6"/>
    </reaction>
</comment>
<dbReference type="OrthoDB" id="9797743at2"/>
<evidence type="ECO:0000256" key="7">
    <source>
        <dbReference type="ARBA" id="ARBA00023235"/>
    </source>
</evidence>
<keyword evidence="17" id="KW-1185">Reference proteome</keyword>
<dbReference type="InterPro" id="IPR006439">
    <property type="entry name" value="HAD-SF_hydro_IA"/>
</dbReference>
<dbReference type="NCBIfam" id="TIGR01509">
    <property type="entry name" value="HAD-SF-IA-v3"/>
    <property type="match status" value="1"/>
</dbReference>
<dbReference type="SFLD" id="SFLDG01135">
    <property type="entry name" value="C1.5.6:_HAD__Beta-PGM__Phospha"/>
    <property type="match status" value="1"/>
</dbReference>
<dbReference type="EC" id="5.4.2.6" evidence="10"/>
<dbReference type="EMBL" id="FOSJ01000003">
    <property type="protein sequence ID" value="SFJ93806.1"/>
    <property type="molecule type" value="Genomic_DNA"/>
</dbReference>
<dbReference type="InterPro" id="IPR010972">
    <property type="entry name" value="Beta-PGM"/>
</dbReference>
<keyword evidence="7" id="KW-0413">Isomerase</keyword>
<dbReference type="InterPro" id="IPR010976">
    <property type="entry name" value="B-phosphoglucomutase_hydrolase"/>
</dbReference>
<dbReference type="InterPro" id="IPR036412">
    <property type="entry name" value="HAD-like_sf"/>
</dbReference>
<keyword evidence="3" id="KW-0963">Cytoplasm</keyword>
<dbReference type="RefSeq" id="WP_091761671.1">
    <property type="nucleotide sequence ID" value="NZ_FOSJ01000003.1"/>
</dbReference>
<feature type="binding site" evidence="13">
    <location>
        <position position="51"/>
    </location>
    <ligand>
        <name>substrate</name>
    </ligand>
</feature>
<proteinExistence type="inferred from homology"/>
<feature type="binding site" evidence="13">
    <location>
        <position position="24"/>
    </location>
    <ligand>
        <name>substrate</name>
    </ligand>
</feature>
<dbReference type="FunFam" id="1.10.150.240:FF:000010">
    <property type="entry name" value="Beta-phosphoglucomutase"/>
    <property type="match status" value="1"/>
</dbReference>
<dbReference type="GO" id="GO:0008801">
    <property type="term" value="F:beta-phosphoglucomutase activity"/>
    <property type="evidence" value="ECO:0007669"/>
    <property type="project" value="UniProtKB-EC"/>
</dbReference>
<name>A0A1I3VHG8_9LACT</name>
<accession>A0A1I3VHG8</accession>
<evidence type="ECO:0000256" key="12">
    <source>
        <dbReference type="PIRSR" id="PIRSR610972-1"/>
    </source>
</evidence>
<organism evidence="16 17">
    <name type="scientific">Marinilactibacillus piezotolerans</name>
    <dbReference type="NCBI Taxonomy" id="258723"/>
    <lineage>
        <taxon>Bacteria</taxon>
        <taxon>Bacillati</taxon>
        <taxon>Bacillota</taxon>
        <taxon>Bacilli</taxon>
        <taxon>Lactobacillales</taxon>
        <taxon>Carnobacteriaceae</taxon>
        <taxon>Marinilactibacillus</taxon>
    </lineage>
</organism>
<dbReference type="SFLD" id="SFLDF00046">
    <property type="entry name" value="beta-phosphoglucomutase"/>
    <property type="match status" value="1"/>
</dbReference>
<feature type="binding site" evidence="14">
    <location>
        <position position="10"/>
    </location>
    <ligand>
        <name>Mg(2+)</name>
        <dbReference type="ChEBI" id="CHEBI:18420"/>
    </ligand>
</feature>
<feature type="binding site" evidence="13">
    <location>
        <position position="146"/>
    </location>
    <ligand>
        <name>substrate</name>
    </ligand>
</feature>
<dbReference type="Proteomes" id="UP000199589">
    <property type="component" value="Unassembled WGS sequence"/>
</dbReference>
<comment type="similarity">
    <text evidence="2">Belongs to the HAD-like hydrolase superfamily. CbbY/CbbZ/Gph/YieH family.</text>
</comment>